<name>A0A8H4QQK3_9AGAR</name>
<dbReference type="SMART" id="SM00220">
    <property type="entry name" value="S_TKc"/>
    <property type="match status" value="1"/>
</dbReference>
<dbReference type="PANTHER" id="PTHR47634:SF9">
    <property type="entry name" value="PROTEIN KINASE DOMAIN-CONTAINING PROTEIN-RELATED"/>
    <property type="match status" value="1"/>
</dbReference>
<dbReference type="AlphaFoldDB" id="A0A8H4QQK3"/>
<evidence type="ECO:0000256" key="7">
    <source>
        <dbReference type="ARBA" id="ARBA00047899"/>
    </source>
</evidence>
<dbReference type="EC" id="2.7.11.1" evidence="1"/>
<accession>A0A8H4QQK3</accession>
<reference evidence="10 11" key="1">
    <citation type="submission" date="2019-12" db="EMBL/GenBank/DDBJ databases">
        <authorList>
            <person name="Floudas D."/>
            <person name="Bentzer J."/>
            <person name="Ahren D."/>
            <person name="Johansson T."/>
            <person name="Persson P."/>
            <person name="Tunlid A."/>
        </authorList>
    </citation>
    <scope>NUCLEOTIDE SEQUENCE [LARGE SCALE GENOMIC DNA]</scope>
    <source>
        <strain evidence="10 11">CBS 102.39</strain>
    </source>
</reference>
<protein>
    <recommendedName>
        <fullName evidence="1">non-specific serine/threonine protein kinase</fullName>
        <ecNumber evidence="1">2.7.11.1</ecNumber>
    </recommendedName>
</protein>
<keyword evidence="3" id="KW-0808">Transferase</keyword>
<sequence length="437" mass="48691">MQRAIAVLRSTIQARAVIKLHNHRNYNHSGKRLPTRSMSTARSGPLYAWHEGVEDLERYCAGGYHPVTLETTFKSGRYKVVHKLGYGSYSTVWLARDTIQNRYVTLKVLVAENPGASSVEASIRARLRSGNPAHPGRTHVQQPLDEFQVEGPNGTHAVLVSEVLGPTVMDLKAASEGEVLPAKVARRLTGQLALGLAYVHKCGIVHGDLHSKNVATTLPSLDDWSVERIYSTFYGDPERDPVMRLDGQPLGPEVPPYTIPFVYFWNLGMDSLTDGAKILDFGEASLQDRPRTSLNTPPPFRAPEAMFNDQIGPPADVWAFGCTVFDLWCQGDHSGMLFGQGFDRSVDGTVQQMVHLLGELPDRWTKQWKMKQAFLEDDGSSKREASLAALVGGLEEINDEDKEGLFMLLQGCLKYEPEERMTAEEISRNEWVKKCLQ</sequence>
<evidence type="ECO:0000256" key="2">
    <source>
        <dbReference type="ARBA" id="ARBA00022527"/>
    </source>
</evidence>
<keyword evidence="6" id="KW-0067">ATP-binding</keyword>
<evidence type="ECO:0000256" key="8">
    <source>
        <dbReference type="ARBA" id="ARBA00048679"/>
    </source>
</evidence>
<dbReference type="GO" id="GO:0050684">
    <property type="term" value="P:regulation of mRNA processing"/>
    <property type="evidence" value="ECO:0007669"/>
    <property type="project" value="TreeGrafter"/>
</dbReference>
<evidence type="ECO:0000313" key="11">
    <source>
        <dbReference type="Proteomes" id="UP000521872"/>
    </source>
</evidence>
<dbReference type="InterPro" id="IPR051334">
    <property type="entry name" value="SRPK"/>
</dbReference>
<dbReference type="GO" id="GO:0000245">
    <property type="term" value="P:spliceosomal complex assembly"/>
    <property type="evidence" value="ECO:0007669"/>
    <property type="project" value="TreeGrafter"/>
</dbReference>
<evidence type="ECO:0000259" key="9">
    <source>
        <dbReference type="PROSITE" id="PS50011"/>
    </source>
</evidence>
<gene>
    <name evidence="10" type="ORF">D9613_003505</name>
</gene>
<keyword evidence="2" id="KW-0723">Serine/threonine-protein kinase</keyword>
<dbReference type="Pfam" id="PF00069">
    <property type="entry name" value="Pkinase"/>
    <property type="match status" value="2"/>
</dbReference>
<dbReference type="GO" id="GO:0004674">
    <property type="term" value="F:protein serine/threonine kinase activity"/>
    <property type="evidence" value="ECO:0007669"/>
    <property type="project" value="UniProtKB-KW"/>
</dbReference>
<evidence type="ECO:0000256" key="4">
    <source>
        <dbReference type="ARBA" id="ARBA00022741"/>
    </source>
</evidence>
<comment type="catalytic activity">
    <reaction evidence="8">
        <text>L-seryl-[protein] + ATP = O-phospho-L-seryl-[protein] + ADP + H(+)</text>
        <dbReference type="Rhea" id="RHEA:17989"/>
        <dbReference type="Rhea" id="RHEA-COMP:9863"/>
        <dbReference type="Rhea" id="RHEA-COMP:11604"/>
        <dbReference type="ChEBI" id="CHEBI:15378"/>
        <dbReference type="ChEBI" id="CHEBI:29999"/>
        <dbReference type="ChEBI" id="CHEBI:30616"/>
        <dbReference type="ChEBI" id="CHEBI:83421"/>
        <dbReference type="ChEBI" id="CHEBI:456216"/>
        <dbReference type="EC" id="2.7.11.1"/>
    </reaction>
</comment>
<keyword evidence="4" id="KW-0547">Nucleotide-binding</keyword>
<proteinExistence type="predicted"/>
<feature type="domain" description="Protein kinase" evidence="9">
    <location>
        <begin position="78"/>
        <end position="432"/>
    </location>
</feature>
<comment type="caution">
    <text evidence="10">The sequence shown here is derived from an EMBL/GenBank/DDBJ whole genome shotgun (WGS) entry which is preliminary data.</text>
</comment>
<dbReference type="Gene3D" id="3.30.200.20">
    <property type="entry name" value="Phosphorylase Kinase, domain 1"/>
    <property type="match status" value="1"/>
</dbReference>
<dbReference type="SUPFAM" id="SSF56112">
    <property type="entry name" value="Protein kinase-like (PK-like)"/>
    <property type="match status" value="1"/>
</dbReference>
<evidence type="ECO:0000256" key="1">
    <source>
        <dbReference type="ARBA" id="ARBA00012513"/>
    </source>
</evidence>
<organism evidence="10 11">
    <name type="scientific">Agrocybe pediades</name>
    <dbReference type="NCBI Taxonomy" id="84607"/>
    <lineage>
        <taxon>Eukaryota</taxon>
        <taxon>Fungi</taxon>
        <taxon>Dikarya</taxon>
        <taxon>Basidiomycota</taxon>
        <taxon>Agaricomycotina</taxon>
        <taxon>Agaricomycetes</taxon>
        <taxon>Agaricomycetidae</taxon>
        <taxon>Agaricales</taxon>
        <taxon>Agaricineae</taxon>
        <taxon>Strophariaceae</taxon>
        <taxon>Agrocybe</taxon>
    </lineage>
</organism>
<dbReference type="EMBL" id="JAACJL010000044">
    <property type="protein sequence ID" value="KAF4615527.1"/>
    <property type="molecule type" value="Genomic_DNA"/>
</dbReference>
<evidence type="ECO:0000256" key="6">
    <source>
        <dbReference type="ARBA" id="ARBA00022840"/>
    </source>
</evidence>
<keyword evidence="5" id="KW-0418">Kinase</keyword>
<dbReference type="GO" id="GO:0005524">
    <property type="term" value="F:ATP binding"/>
    <property type="evidence" value="ECO:0007669"/>
    <property type="project" value="UniProtKB-KW"/>
</dbReference>
<dbReference type="Gene3D" id="1.10.510.10">
    <property type="entry name" value="Transferase(Phosphotransferase) domain 1"/>
    <property type="match status" value="1"/>
</dbReference>
<comment type="catalytic activity">
    <reaction evidence="7">
        <text>L-threonyl-[protein] + ATP = O-phospho-L-threonyl-[protein] + ADP + H(+)</text>
        <dbReference type="Rhea" id="RHEA:46608"/>
        <dbReference type="Rhea" id="RHEA-COMP:11060"/>
        <dbReference type="Rhea" id="RHEA-COMP:11605"/>
        <dbReference type="ChEBI" id="CHEBI:15378"/>
        <dbReference type="ChEBI" id="CHEBI:30013"/>
        <dbReference type="ChEBI" id="CHEBI:30616"/>
        <dbReference type="ChEBI" id="CHEBI:61977"/>
        <dbReference type="ChEBI" id="CHEBI:456216"/>
        <dbReference type="EC" id="2.7.11.1"/>
    </reaction>
</comment>
<evidence type="ECO:0000313" key="10">
    <source>
        <dbReference type="EMBL" id="KAF4615527.1"/>
    </source>
</evidence>
<dbReference type="InterPro" id="IPR000719">
    <property type="entry name" value="Prot_kinase_dom"/>
</dbReference>
<evidence type="ECO:0000256" key="3">
    <source>
        <dbReference type="ARBA" id="ARBA00022679"/>
    </source>
</evidence>
<evidence type="ECO:0000256" key="5">
    <source>
        <dbReference type="ARBA" id="ARBA00022777"/>
    </source>
</evidence>
<dbReference type="PANTHER" id="PTHR47634">
    <property type="entry name" value="PROTEIN KINASE DOMAIN-CONTAINING PROTEIN-RELATED"/>
    <property type="match status" value="1"/>
</dbReference>
<keyword evidence="11" id="KW-1185">Reference proteome</keyword>
<dbReference type="Proteomes" id="UP000521872">
    <property type="component" value="Unassembled WGS sequence"/>
</dbReference>
<dbReference type="PROSITE" id="PS50011">
    <property type="entry name" value="PROTEIN_KINASE_DOM"/>
    <property type="match status" value="1"/>
</dbReference>
<dbReference type="InterPro" id="IPR011009">
    <property type="entry name" value="Kinase-like_dom_sf"/>
</dbReference>